<dbReference type="InterPro" id="IPR015797">
    <property type="entry name" value="NUDIX_hydrolase-like_dom_sf"/>
</dbReference>
<sequence length="158" mass="17089">MGRRIDYYNDPAAPKANSVVPSANVVVVNDDGAILLIRRSDNDNWALPGGGMDLGESLPQTAVRETAEETGIDVEVTGLVGIYTDPRHVILYTSNNEARQEFSIVFTARPVGGAPTPSSESTEVRWVPPAEIPALPMDRSMRMRVDQYLTAPGSIHLG</sequence>
<evidence type="ECO:0000313" key="7">
    <source>
        <dbReference type="Proteomes" id="UP000054537"/>
    </source>
</evidence>
<dbReference type="EMBL" id="JRTT01000060">
    <property type="protein sequence ID" value="KHD74043.1"/>
    <property type="molecule type" value="Genomic_DNA"/>
</dbReference>
<dbReference type="Gene3D" id="3.90.79.10">
    <property type="entry name" value="Nucleoside Triphosphate Pyrophosphohydrolase"/>
    <property type="match status" value="1"/>
</dbReference>
<dbReference type="STRING" id="1869.MB27_31125"/>
<evidence type="ECO:0000313" key="6">
    <source>
        <dbReference type="EMBL" id="KHD74043.1"/>
    </source>
</evidence>
<dbReference type="SUPFAM" id="SSF55811">
    <property type="entry name" value="Nudix"/>
    <property type="match status" value="1"/>
</dbReference>
<dbReference type="GO" id="GO:0016787">
    <property type="term" value="F:hydrolase activity"/>
    <property type="evidence" value="ECO:0007669"/>
    <property type="project" value="UniProtKB-KW"/>
</dbReference>
<dbReference type="PANTHER" id="PTHR43046">
    <property type="entry name" value="GDP-MANNOSE MANNOSYL HYDROLASE"/>
    <property type="match status" value="1"/>
</dbReference>
<feature type="domain" description="Nudix hydrolase" evidence="5">
    <location>
        <begin position="18"/>
        <end position="149"/>
    </location>
</feature>
<dbReference type="InterPro" id="IPR000086">
    <property type="entry name" value="NUDIX_hydrolase_dom"/>
</dbReference>
<keyword evidence="7" id="KW-1185">Reference proteome</keyword>
<dbReference type="PRINTS" id="PR00502">
    <property type="entry name" value="NUDIXFAMILY"/>
</dbReference>
<dbReference type="eggNOG" id="COG1051">
    <property type="taxonomic scope" value="Bacteria"/>
</dbReference>
<evidence type="ECO:0000256" key="4">
    <source>
        <dbReference type="RuleBase" id="RU003476"/>
    </source>
</evidence>
<organism evidence="6 7">
    <name type="scientific">Actinoplanes utahensis</name>
    <dbReference type="NCBI Taxonomy" id="1869"/>
    <lineage>
        <taxon>Bacteria</taxon>
        <taxon>Bacillati</taxon>
        <taxon>Actinomycetota</taxon>
        <taxon>Actinomycetes</taxon>
        <taxon>Micromonosporales</taxon>
        <taxon>Micromonosporaceae</taxon>
        <taxon>Actinoplanes</taxon>
    </lineage>
</organism>
<evidence type="ECO:0000259" key="5">
    <source>
        <dbReference type="PROSITE" id="PS51462"/>
    </source>
</evidence>
<dbReference type="PANTHER" id="PTHR43046:SF16">
    <property type="entry name" value="ADP-RIBOSE PYROPHOSPHATASE YJHB-RELATED"/>
    <property type="match status" value="1"/>
</dbReference>
<accession>A0A0A6UG22</accession>
<dbReference type="OrthoDB" id="9814308at2"/>
<comment type="caution">
    <text evidence="6">The sequence shown here is derived from an EMBL/GenBank/DDBJ whole genome shotgun (WGS) entry which is preliminary data.</text>
</comment>
<dbReference type="Pfam" id="PF00293">
    <property type="entry name" value="NUDIX"/>
    <property type="match status" value="1"/>
</dbReference>
<keyword evidence="3 4" id="KW-0378">Hydrolase</keyword>
<dbReference type="InterPro" id="IPR020476">
    <property type="entry name" value="Nudix_hydrolase"/>
</dbReference>
<dbReference type="Proteomes" id="UP000054537">
    <property type="component" value="Unassembled WGS sequence"/>
</dbReference>
<comment type="cofactor">
    <cofactor evidence="1">
        <name>Mg(2+)</name>
        <dbReference type="ChEBI" id="CHEBI:18420"/>
    </cofactor>
</comment>
<reference evidence="6 7" key="1">
    <citation type="submission" date="2014-10" db="EMBL/GenBank/DDBJ databases">
        <title>Draft genome sequence of Actinoplanes utahensis NRRL 12052.</title>
        <authorList>
            <person name="Velasco-Bucheli B."/>
            <person name="del Cerro C."/>
            <person name="Hormigo D."/>
            <person name="Garcia J.L."/>
            <person name="Acebal C."/>
            <person name="Arroyo M."/>
            <person name="de la Mata I."/>
        </authorList>
    </citation>
    <scope>NUCLEOTIDE SEQUENCE [LARGE SCALE GENOMIC DNA]</scope>
    <source>
        <strain evidence="6 7">NRRL 12052</strain>
    </source>
</reference>
<dbReference type="PROSITE" id="PS51462">
    <property type="entry name" value="NUDIX"/>
    <property type="match status" value="1"/>
</dbReference>
<protein>
    <submittedName>
        <fullName evidence="6">NUDIX hydrolase</fullName>
    </submittedName>
</protein>
<evidence type="ECO:0000256" key="3">
    <source>
        <dbReference type="ARBA" id="ARBA00022801"/>
    </source>
</evidence>
<dbReference type="RefSeq" id="WP_043530530.1">
    <property type="nucleotide sequence ID" value="NZ_BAABKU010000014.1"/>
</dbReference>
<evidence type="ECO:0000256" key="2">
    <source>
        <dbReference type="ARBA" id="ARBA00005582"/>
    </source>
</evidence>
<name>A0A0A6UG22_ACTUT</name>
<dbReference type="AlphaFoldDB" id="A0A0A6UG22"/>
<dbReference type="PROSITE" id="PS00893">
    <property type="entry name" value="NUDIX_BOX"/>
    <property type="match status" value="1"/>
</dbReference>
<proteinExistence type="inferred from homology"/>
<evidence type="ECO:0000256" key="1">
    <source>
        <dbReference type="ARBA" id="ARBA00001946"/>
    </source>
</evidence>
<comment type="similarity">
    <text evidence="2 4">Belongs to the Nudix hydrolase family.</text>
</comment>
<gene>
    <name evidence="6" type="ORF">MB27_31125</name>
</gene>
<dbReference type="InterPro" id="IPR020084">
    <property type="entry name" value="NUDIX_hydrolase_CS"/>
</dbReference>